<name>A0A8A1LJW4_AJEC8</name>
<proteinExistence type="predicted"/>
<sequence length="75" mass="8678">MHPTSPVPKLRAIAIMALHRENFLFHPQPACSKLLCRRRSTARSIRARLHITLRMSSVPTFRRHVITLRARSSSH</sequence>
<dbReference type="VEuPathDB" id="FungiDB:I7I53_01728"/>
<dbReference type="Proteomes" id="UP000663419">
    <property type="component" value="Chromosome 3"/>
</dbReference>
<reference evidence="1" key="1">
    <citation type="submission" date="2021-01" db="EMBL/GenBank/DDBJ databases">
        <title>Chromosome-level genome assembly of a human fungal pathogen reveals clustering of transcriptionally co-regulated genes.</title>
        <authorList>
            <person name="Voorhies M."/>
            <person name="Cohen S."/>
            <person name="Shea T.P."/>
            <person name="Petrus S."/>
            <person name="Munoz J.F."/>
            <person name="Poplawski S."/>
            <person name="Goldman W.E."/>
            <person name="Michael T."/>
            <person name="Cuomo C.A."/>
            <person name="Sil A."/>
            <person name="Beyhan S."/>
        </authorList>
    </citation>
    <scope>NUCLEOTIDE SEQUENCE</scope>
    <source>
        <strain evidence="1">H88</strain>
    </source>
</reference>
<evidence type="ECO:0000313" key="2">
    <source>
        <dbReference type="Proteomes" id="UP000663419"/>
    </source>
</evidence>
<evidence type="ECO:0000313" key="1">
    <source>
        <dbReference type="EMBL" id="QSS54236.1"/>
    </source>
</evidence>
<gene>
    <name evidence="1" type="ORF">I7I53_01728</name>
</gene>
<dbReference type="EMBL" id="CP069104">
    <property type="protein sequence ID" value="QSS54236.1"/>
    <property type="molecule type" value="Genomic_DNA"/>
</dbReference>
<dbReference type="AlphaFoldDB" id="A0A8A1LJW4"/>
<accession>A0A8A1LJW4</accession>
<protein>
    <submittedName>
        <fullName evidence="1">Uncharacterized protein</fullName>
    </submittedName>
</protein>
<organism evidence="1 2">
    <name type="scientific">Ajellomyces capsulatus (strain H88)</name>
    <name type="common">Darling's disease fungus</name>
    <name type="synonym">Histoplasma capsulatum</name>
    <dbReference type="NCBI Taxonomy" id="544711"/>
    <lineage>
        <taxon>Eukaryota</taxon>
        <taxon>Fungi</taxon>
        <taxon>Dikarya</taxon>
        <taxon>Ascomycota</taxon>
        <taxon>Pezizomycotina</taxon>
        <taxon>Eurotiomycetes</taxon>
        <taxon>Eurotiomycetidae</taxon>
        <taxon>Onygenales</taxon>
        <taxon>Ajellomycetaceae</taxon>
        <taxon>Histoplasma</taxon>
    </lineage>
</organism>